<organism evidence="2 3">
    <name type="scientific">Paraburkholderia phenazinium</name>
    <dbReference type="NCBI Taxonomy" id="60549"/>
    <lineage>
        <taxon>Bacteria</taxon>
        <taxon>Pseudomonadati</taxon>
        <taxon>Pseudomonadota</taxon>
        <taxon>Betaproteobacteria</taxon>
        <taxon>Burkholderiales</taxon>
        <taxon>Burkholderiaceae</taxon>
        <taxon>Paraburkholderia</taxon>
    </lineage>
</organism>
<dbReference type="RefSeq" id="WP_074267698.1">
    <property type="nucleotide sequence ID" value="NZ_FSRM01000002.1"/>
</dbReference>
<proteinExistence type="predicted"/>
<evidence type="ECO:0000256" key="1">
    <source>
        <dbReference type="SAM" id="Phobius"/>
    </source>
</evidence>
<reference evidence="2 3" key="1">
    <citation type="submission" date="2016-11" db="EMBL/GenBank/DDBJ databases">
        <authorList>
            <person name="Jaros S."/>
            <person name="Januszkiewicz K."/>
            <person name="Wedrychowicz H."/>
        </authorList>
    </citation>
    <scope>NUCLEOTIDE SEQUENCE [LARGE SCALE GENOMIC DNA]</scope>
    <source>
        <strain evidence="2 3">GAS86</strain>
    </source>
</reference>
<evidence type="ECO:0000313" key="2">
    <source>
        <dbReference type="EMBL" id="SIO50475.1"/>
    </source>
</evidence>
<dbReference type="Proteomes" id="UP000184693">
    <property type="component" value="Unassembled WGS sequence"/>
</dbReference>
<keyword evidence="1" id="KW-0472">Membrane</keyword>
<sequence length="94" mass="9944">MEKLAVQRLNVCEASQRGALKAEGKRHWTVGIAITLAAIALFAIAAVLAASSVPANNALCLQKVANDEHVSLDAFFQNPARQDALVEAATLCSR</sequence>
<feature type="transmembrane region" description="Helical" evidence="1">
    <location>
        <begin position="28"/>
        <end position="50"/>
    </location>
</feature>
<accession>A0A1N6K1N7</accession>
<keyword evidence="1" id="KW-1133">Transmembrane helix</keyword>
<protein>
    <submittedName>
        <fullName evidence="2">Uncharacterized protein</fullName>
    </submittedName>
</protein>
<gene>
    <name evidence="2" type="ORF">SAMN05444168_5767</name>
</gene>
<evidence type="ECO:0000313" key="3">
    <source>
        <dbReference type="Proteomes" id="UP000184693"/>
    </source>
</evidence>
<dbReference type="EMBL" id="FSRM01000002">
    <property type="protein sequence ID" value="SIO50475.1"/>
    <property type="molecule type" value="Genomic_DNA"/>
</dbReference>
<name>A0A1N6K1N7_9BURK</name>
<dbReference type="OrthoDB" id="9114244at2"/>
<keyword evidence="1" id="KW-0812">Transmembrane</keyword>
<dbReference type="AlphaFoldDB" id="A0A1N6K1N7"/>